<dbReference type="AlphaFoldDB" id="A0A4Z1EXF2"/>
<keyword evidence="3" id="KW-1185">Reference proteome</keyword>
<dbReference type="OrthoDB" id="10613665at2759"/>
<proteinExistence type="predicted"/>
<dbReference type="Proteomes" id="UP000297777">
    <property type="component" value="Unassembled WGS sequence"/>
</dbReference>
<gene>
    <name evidence="2" type="ORF">BTUL_0068g00140</name>
</gene>
<feature type="region of interest" description="Disordered" evidence="1">
    <location>
        <begin position="50"/>
        <end position="69"/>
    </location>
</feature>
<organism evidence="2 3">
    <name type="scientific">Botrytis tulipae</name>
    <dbReference type="NCBI Taxonomy" id="87230"/>
    <lineage>
        <taxon>Eukaryota</taxon>
        <taxon>Fungi</taxon>
        <taxon>Dikarya</taxon>
        <taxon>Ascomycota</taxon>
        <taxon>Pezizomycotina</taxon>
        <taxon>Leotiomycetes</taxon>
        <taxon>Helotiales</taxon>
        <taxon>Sclerotiniaceae</taxon>
        <taxon>Botrytis</taxon>
    </lineage>
</organism>
<dbReference type="EMBL" id="PQXH01000068">
    <property type="protein sequence ID" value="TGO13507.1"/>
    <property type="molecule type" value="Genomic_DNA"/>
</dbReference>
<accession>A0A4Z1EXF2</accession>
<evidence type="ECO:0000313" key="3">
    <source>
        <dbReference type="Proteomes" id="UP000297777"/>
    </source>
</evidence>
<comment type="caution">
    <text evidence="2">The sequence shown here is derived from an EMBL/GenBank/DDBJ whole genome shotgun (WGS) entry which is preliminary data.</text>
</comment>
<reference evidence="2 3" key="1">
    <citation type="submission" date="2017-12" db="EMBL/GenBank/DDBJ databases">
        <title>Comparative genomics of Botrytis spp.</title>
        <authorList>
            <person name="Valero-Jimenez C.A."/>
            <person name="Tapia P."/>
            <person name="Veloso J."/>
            <person name="Silva-Moreno E."/>
            <person name="Staats M."/>
            <person name="Valdes J.H."/>
            <person name="Van Kan J.A.L."/>
        </authorList>
    </citation>
    <scope>NUCLEOTIDE SEQUENCE [LARGE SCALE GENOMIC DNA]</scope>
    <source>
        <strain evidence="2 3">Bt9001</strain>
    </source>
</reference>
<protein>
    <submittedName>
        <fullName evidence="2">Uncharacterized protein</fullName>
    </submittedName>
</protein>
<sequence length="98" mass="10712">MHMLNVDKIISPIITIVSTLHVANFDPSPAMRKLHATNVSYSGQVEAWPGYGQDGTQHQQKEREDNLGDSLSCVNEMTLRWSSGGHCRGGSLGVYVAN</sequence>
<evidence type="ECO:0000256" key="1">
    <source>
        <dbReference type="SAM" id="MobiDB-lite"/>
    </source>
</evidence>
<evidence type="ECO:0000313" key="2">
    <source>
        <dbReference type="EMBL" id="TGO13507.1"/>
    </source>
</evidence>
<name>A0A4Z1EXF2_9HELO</name>